<keyword evidence="1" id="KW-1133">Transmembrane helix</keyword>
<feature type="transmembrane region" description="Helical" evidence="1">
    <location>
        <begin position="167"/>
        <end position="188"/>
    </location>
</feature>
<gene>
    <name evidence="2" type="ORF">C7383_110101</name>
</gene>
<keyword evidence="3" id="KW-1185">Reference proteome</keyword>
<reference evidence="2 3" key="1">
    <citation type="submission" date="2018-05" db="EMBL/GenBank/DDBJ databases">
        <authorList>
            <person name="Goeker M."/>
            <person name="Huntemann M."/>
            <person name="Clum A."/>
            <person name="Pillay M."/>
            <person name="Palaniappan K."/>
            <person name="Varghese N."/>
            <person name="Mikhailova N."/>
            <person name="Stamatis D."/>
            <person name="Reddy T."/>
            <person name="Daum C."/>
            <person name="Shapiro N."/>
            <person name="Ivanova N."/>
            <person name="Kyrpides N."/>
            <person name="Woyke T."/>
        </authorList>
    </citation>
    <scope>NUCLEOTIDE SEQUENCE [LARGE SCALE GENOMIC DNA]</scope>
    <source>
        <strain evidence="2 3">DSM 26524</strain>
    </source>
</reference>
<sequence length="517" mass="58735">MTGLKVRRKDIYTALLTVLEAVKNKRRSLNKRMEQHYSPVRLAFASAVVCMLIMVLMLFISPYLGVANDSMANQKMKGFGLDYLEKDTAREDSFQSNEYFIKTYESVHADGQEFTVHTLFVTAAKAVDSFFTGDNLFDIRFLGALYGICWLPGVFLLIKSALERVKYFSEGVVLSVAGVLIFADVSYLTYFNSLYTDALIYICILYAAGASLALHKNSRWSPAYILILTISGTVFCFISRRCFLAGILLAFFCILQIRVFQEYRFKKMLIMAAAVLLAGSVVSFFQCTEEFDETGKFHAMTRGVLLQSPNPVETLDSFGIDASYAVLADCSLYDYYPVSEIENPLLHEEFMDKYTTGEIALYYIKHPGAMLSMWDLGVKSAFNLRRSYCGNYESSTGMPAMGKSIFWSAWSIFKERSAPKTIGYLALLVVVFSAMSGRKVFNKRVVRRWDYVYFTVMVIFLLIGVVDITYVMLKSGDTQLVQFNMVMGVSMDILFYYVLAEILHKLNILEARNEEKR</sequence>
<feature type="transmembrane region" description="Helical" evidence="1">
    <location>
        <begin position="42"/>
        <end position="64"/>
    </location>
</feature>
<dbReference type="RefSeq" id="WP_109747400.1">
    <property type="nucleotide sequence ID" value="NZ_CABJAT010000008.1"/>
</dbReference>
<dbReference type="EMBL" id="QGGY01000010">
    <property type="protein sequence ID" value="PWJ74061.1"/>
    <property type="molecule type" value="Genomic_DNA"/>
</dbReference>
<feature type="transmembrane region" description="Helical" evidence="1">
    <location>
        <begin position="221"/>
        <end position="238"/>
    </location>
</feature>
<keyword evidence="1" id="KW-0472">Membrane</keyword>
<dbReference type="Proteomes" id="UP000245412">
    <property type="component" value="Unassembled WGS sequence"/>
</dbReference>
<name>A0AB73T1U3_9FIRM</name>
<proteinExistence type="predicted"/>
<comment type="caution">
    <text evidence="2">The sequence shown here is derived from an EMBL/GenBank/DDBJ whole genome shotgun (WGS) entry which is preliminary data.</text>
</comment>
<dbReference type="AlphaFoldDB" id="A0AB73T1U3"/>
<evidence type="ECO:0000313" key="3">
    <source>
        <dbReference type="Proteomes" id="UP000245412"/>
    </source>
</evidence>
<feature type="transmembrane region" description="Helical" evidence="1">
    <location>
        <begin position="139"/>
        <end position="158"/>
    </location>
</feature>
<feature type="transmembrane region" description="Helical" evidence="1">
    <location>
        <begin position="244"/>
        <end position="261"/>
    </location>
</feature>
<evidence type="ECO:0008006" key="4">
    <source>
        <dbReference type="Google" id="ProtNLM"/>
    </source>
</evidence>
<feature type="transmembrane region" description="Helical" evidence="1">
    <location>
        <begin position="453"/>
        <end position="473"/>
    </location>
</feature>
<protein>
    <recommendedName>
        <fullName evidence="4">Glycosyltransferase RgtA/B/C/D-like domain-containing protein</fullName>
    </recommendedName>
</protein>
<feature type="transmembrane region" description="Helical" evidence="1">
    <location>
        <begin position="479"/>
        <end position="499"/>
    </location>
</feature>
<evidence type="ECO:0000313" key="2">
    <source>
        <dbReference type="EMBL" id="PWJ74061.1"/>
    </source>
</evidence>
<organism evidence="2 3">
    <name type="scientific">Murimonas intestini</name>
    <dbReference type="NCBI Taxonomy" id="1337051"/>
    <lineage>
        <taxon>Bacteria</taxon>
        <taxon>Bacillati</taxon>
        <taxon>Bacillota</taxon>
        <taxon>Clostridia</taxon>
        <taxon>Lachnospirales</taxon>
        <taxon>Lachnospiraceae</taxon>
        <taxon>Murimonas</taxon>
    </lineage>
</organism>
<accession>A0AB73T1U3</accession>
<keyword evidence="1" id="KW-0812">Transmembrane</keyword>
<evidence type="ECO:0000256" key="1">
    <source>
        <dbReference type="SAM" id="Phobius"/>
    </source>
</evidence>
<feature type="transmembrane region" description="Helical" evidence="1">
    <location>
        <begin position="194"/>
        <end position="214"/>
    </location>
</feature>